<evidence type="ECO:0000313" key="1">
    <source>
        <dbReference type="EMBL" id="SFV67334.1"/>
    </source>
</evidence>
<name>A0A1W1CNI7_9ZZZZ</name>
<sequence>MVLKDFFSRYIKILTASEYKNEILELRVEGHTSEYILKTCNFHKIELMKFCLIVIV</sequence>
<organism evidence="1">
    <name type="scientific">hydrothermal vent metagenome</name>
    <dbReference type="NCBI Taxonomy" id="652676"/>
    <lineage>
        <taxon>unclassified sequences</taxon>
        <taxon>metagenomes</taxon>
        <taxon>ecological metagenomes</taxon>
    </lineage>
</organism>
<dbReference type="EMBL" id="FPHF01000095">
    <property type="protein sequence ID" value="SFV67334.1"/>
    <property type="molecule type" value="Genomic_DNA"/>
</dbReference>
<gene>
    <name evidence="1" type="ORF">MNB_SM-4-212</name>
</gene>
<proteinExistence type="predicted"/>
<dbReference type="AlphaFoldDB" id="A0A1W1CNI7"/>
<reference evidence="1" key="1">
    <citation type="submission" date="2016-10" db="EMBL/GenBank/DDBJ databases">
        <authorList>
            <person name="de Groot N.N."/>
        </authorList>
    </citation>
    <scope>NUCLEOTIDE SEQUENCE</scope>
</reference>
<protein>
    <submittedName>
        <fullName evidence="1">Uncharacterized protein</fullName>
    </submittedName>
</protein>
<accession>A0A1W1CNI7</accession>